<protein>
    <recommendedName>
        <fullName evidence="3">Gamma-glutamylcyclotransferase AIG2-like domain-containing protein</fullName>
    </recommendedName>
</protein>
<name>A0ABV3VVP2_9BACI</name>
<comment type="caution">
    <text evidence="1">The sequence shown here is derived from an EMBL/GenBank/DDBJ whole genome shotgun (WGS) entry which is preliminary data.</text>
</comment>
<accession>A0ABV3VVP2</accession>
<organism evidence="1 2">
    <name type="scientific">Lysinibacillus xylanilyticus</name>
    <dbReference type="NCBI Taxonomy" id="582475"/>
    <lineage>
        <taxon>Bacteria</taxon>
        <taxon>Bacillati</taxon>
        <taxon>Bacillota</taxon>
        <taxon>Bacilli</taxon>
        <taxon>Bacillales</taxon>
        <taxon>Bacillaceae</taxon>
        <taxon>Lysinibacillus</taxon>
    </lineage>
</organism>
<reference evidence="1 2" key="1">
    <citation type="submission" date="2024-07" db="EMBL/GenBank/DDBJ databases">
        <title>Characterization of a bacterium isolated from hydrolysated instant sea cucumber by whole-genome sequencing and metabolomics.</title>
        <authorList>
            <person name="Luo X."/>
            <person name="Zhang Z."/>
            <person name="Zheng Z."/>
            <person name="Zhang W."/>
            <person name="Ming T."/>
            <person name="Jiao L."/>
            <person name="Su X."/>
            <person name="Kong F."/>
            <person name="Xu J."/>
        </authorList>
    </citation>
    <scope>NUCLEOTIDE SEQUENCE [LARGE SCALE GENOMIC DNA]</scope>
    <source>
        <strain evidence="1 2">XL-2024</strain>
    </source>
</reference>
<dbReference type="Proteomes" id="UP001558534">
    <property type="component" value="Unassembled WGS sequence"/>
</dbReference>
<dbReference type="EMBL" id="JBFRHK010000003">
    <property type="protein sequence ID" value="MEX3744970.1"/>
    <property type="molecule type" value="Genomic_DNA"/>
</dbReference>
<gene>
    <name evidence="1" type="ORF">AB1300_07445</name>
</gene>
<evidence type="ECO:0000313" key="1">
    <source>
        <dbReference type="EMBL" id="MEX3744970.1"/>
    </source>
</evidence>
<evidence type="ECO:0008006" key="3">
    <source>
        <dbReference type="Google" id="ProtNLM"/>
    </source>
</evidence>
<sequence>MNEHKEVFILSYGCDLDHSNINFLVKERLMPFSHWHNKKSPIETDICVQYEVFDVNRKKHKQLYYGHKFYINKIRLEAFLYSLSKLKGNHVYANPQVRGHAYALIDGVEYSGRVYESLEDAQTLVFIDEESTNNIHLREKLPSLRKELHFLKMPINITFEESDLLVANWINSIINEIK</sequence>
<evidence type="ECO:0000313" key="2">
    <source>
        <dbReference type="Proteomes" id="UP001558534"/>
    </source>
</evidence>
<proteinExistence type="predicted"/>
<keyword evidence="2" id="KW-1185">Reference proteome</keyword>
<dbReference type="RefSeq" id="WP_368635879.1">
    <property type="nucleotide sequence ID" value="NZ_JBFRHK010000003.1"/>
</dbReference>